<name>A0A0F5IUJ0_9BACT</name>
<sequence length="60" mass="6574">MTKIMRTLWDESAELTDEAMASDASVLSDSYTSGDVKDVTETIEGGNQEADDFNEKNDVP</sequence>
<dbReference type="EMBL" id="AQHV01000021">
    <property type="protein sequence ID" value="KKB48842.1"/>
    <property type="molecule type" value="Genomic_DNA"/>
</dbReference>
<dbReference type="STRING" id="927665.HMPREF1535_04071"/>
<dbReference type="AlphaFoldDB" id="A0A0F5IUJ0"/>
<dbReference type="Proteomes" id="UP000033047">
    <property type="component" value="Unassembled WGS sequence"/>
</dbReference>
<dbReference type="PATRIC" id="fig|927665.4.peg.4185"/>
<dbReference type="GeneID" id="69980683"/>
<dbReference type="HOGENOM" id="CLU_186868_0_0_10"/>
<accession>A0A0F5IUJ0</accession>
<evidence type="ECO:0000313" key="1">
    <source>
        <dbReference type="EMBL" id="KKB48842.1"/>
    </source>
</evidence>
<protein>
    <submittedName>
        <fullName evidence="1">Uncharacterized protein</fullName>
    </submittedName>
</protein>
<comment type="caution">
    <text evidence="1">The sequence shown here is derived from an EMBL/GenBank/DDBJ whole genome shotgun (WGS) entry which is preliminary data.</text>
</comment>
<gene>
    <name evidence="1" type="ORF">HMPREF1535_04071</name>
</gene>
<evidence type="ECO:0000313" key="2">
    <source>
        <dbReference type="Proteomes" id="UP000033047"/>
    </source>
</evidence>
<organism evidence="1 2">
    <name type="scientific">Parabacteroides goldsteinii DSM 19448 = WAL 12034</name>
    <dbReference type="NCBI Taxonomy" id="927665"/>
    <lineage>
        <taxon>Bacteria</taxon>
        <taxon>Pseudomonadati</taxon>
        <taxon>Bacteroidota</taxon>
        <taxon>Bacteroidia</taxon>
        <taxon>Bacteroidales</taxon>
        <taxon>Tannerellaceae</taxon>
        <taxon>Parabacteroides</taxon>
    </lineage>
</organism>
<reference evidence="1 2" key="1">
    <citation type="submission" date="2013-04" db="EMBL/GenBank/DDBJ databases">
        <title>The Genome Sequence of Parabacteroides goldsteinii DSM 19448.</title>
        <authorList>
            <consortium name="The Broad Institute Genomics Platform"/>
            <person name="Earl A."/>
            <person name="Ward D."/>
            <person name="Feldgarden M."/>
            <person name="Gevers D."/>
            <person name="Martens E."/>
            <person name="Sakamoto M."/>
            <person name="Benno Y."/>
            <person name="Song Y."/>
            <person name="Liu C."/>
            <person name="Lee J."/>
            <person name="Bolanos M."/>
            <person name="Vaisanen M.L."/>
            <person name="Finegold S.M."/>
            <person name="Walker B."/>
            <person name="Young S."/>
            <person name="Zeng Q."/>
            <person name="Gargeya S."/>
            <person name="Fitzgerald M."/>
            <person name="Haas B."/>
            <person name="Abouelleil A."/>
            <person name="Allen A.W."/>
            <person name="Alvarado L."/>
            <person name="Arachchi H.M."/>
            <person name="Berlin A.M."/>
            <person name="Chapman S.B."/>
            <person name="Gainer-Dewar J."/>
            <person name="Goldberg J."/>
            <person name="Griggs A."/>
            <person name="Gujja S."/>
            <person name="Hansen M."/>
            <person name="Howarth C."/>
            <person name="Imamovic A."/>
            <person name="Ireland A."/>
            <person name="Larimer J."/>
            <person name="McCowan C."/>
            <person name="Murphy C."/>
            <person name="Pearson M."/>
            <person name="Poon T.W."/>
            <person name="Priest M."/>
            <person name="Roberts A."/>
            <person name="Saif S."/>
            <person name="Shea T."/>
            <person name="Sisk P."/>
            <person name="Sykes S."/>
            <person name="Wortman J."/>
            <person name="Nusbaum C."/>
            <person name="Birren B."/>
        </authorList>
    </citation>
    <scope>NUCLEOTIDE SEQUENCE [LARGE SCALE GENOMIC DNA]</scope>
    <source>
        <strain evidence="1 2">DSM 19448</strain>
    </source>
</reference>
<dbReference type="RefSeq" id="WP_007657173.1">
    <property type="nucleotide sequence ID" value="NZ_KQ033913.1"/>
</dbReference>
<proteinExistence type="predicted"/>